<dbReference type="Gene3D" id="3.30.530.20">
    <property type="match status" value="1"/>
</dbReference>
<comment type="caution">
    <text evidence="1">The sequence shown here is derived from an EMBL/GenBank/DDBJ whole genome shotgun (WGS) entry which is preliminary data.</text>
</comment>
<dbReference type="Proteomes" id="UP000214365">
    <property type="component" value="Unassembled WGS sequence"/>
</dbReference>
<organism evidence="1 2">
    <name type="scientific">Talaromyces atroroseus</name>
    <dbReference type="NCBI Taxonomy" id="1441469"/>
    <lineage>
        <taxon>Eukaryota</taxon>
        <taxon>Fungi</taxon>
        <taxon>Dikarya</taxon>
        <taxon>Ascomycota</taxon>
        <taxon>Pezizomycotina</taxon>
        <taxon>Eurotiomycetes</taxon>
        <taxon>Eurotiomycetidae</taxon>
        <taxon>Eurotiales</taxon>
        <taxon>Trichocomaceae</taxon>
        <taxon>Talaromyces</taxon>
        <taxon>Talaromyces sect. Trachyspermi</taxon>
    </lineage>
</organism>
<proteinExistence type="predicted"/>
<dbReference type="OrthoDB" id="509124at2759"/>
<sequence>MAIETQIQVAAPPAKVRQILLDFAKYPQWHTTLIKLLEPEDASKSLSSLARGDKIKCNIDGMKFVAEITVS</sequence>
<dbReference type="InterPro" id="IPR019587">
    <property type="entry name" value="Polyketide_cyclase/dehydratase"/>
</dbReference>
<dbReference type="PANTHER" id="PTHR36166">
    <property type="entry name" value="CHROMOSOME 9, WHOLE GENOME SHOTGUN SEQUENCE"/>
    <property type="match status" value="1"/>
</dbReference>
<gene>
    <name evidence="1" type="ORF">UA08_06479</name>
</gene>
<dbReference type="InterPro" id="IPR023393">
    <property type="entry name" value="START-like_dom_sf"/>
</dbReference>
<accession>A0A225AG61</accession>
<dbReference type="EMBL" id="LFMY01000010">
    <property type="protein sequence ID" value="OKL58143.1"/>
    <property type="molecule type" value="Genomic_DNA"/>
</dbReference>
<reference evidence="1 2" key="1">
    <citation type="submission" date="2015-06" db="EMBL/GenBank/DDBJ databases">
        <title>Talaromyces atroroseus IBT 11181 draft genome.</title>
        <authorList>
            <person name="Rasmussen K.B."/>
            <person name="Rasmussen S."/>
            <person name="Petersen B."/>
            <person name="Sicheritz-Ponten T."/>
            <person name="Mortensen U.H."/>
            <person name="Thrane U."/>
        </authorList>
    </citation>
    <scope>NUCLEOTIDE SEQUENCE [LARGE SCALE GENOMIC DNA]</scope>
    <source>
        <strain evidence="1 2">IBT 11181</strain>
    </source>
</reference>
<dbReference type="Pfam" id="PF10604">
    <property type="entry name" value="Polyketide_cyc2"/>
    <property type="match status" value="1"/>
</dbReference>
<evidence type="ECO:0000313" key="1">
    <source>
        <dbReference type="EMBL" id="OKL58143.1"/>
    </source>
</evidence>
<name>A0A225AG61_TALAT</name>
<dbReference type="SUPFAM" id="SSF55961">
    <property type="entry name" value="Bet v1-like"/>
    <property type="match status" value="1"/>
</dbReference>
<dbReference type="RefSeq" id="XP_020118264.1">
    <property type="nucleotide sequence ID" value="XM_020269257.1"/>
</dbReference>
<dbReference type="AlphaFoldDB" id="A0A225AG61"/>
<protein>
    <submittedName>
        <fullName evidence="1">Uncharacterized protein</fullName>
    </submittedName>
</protein>
<dbReference type="GeneID" id="31006234"/>
<evidence type="ECO:0000313" key="2">
    <source>
        <dbReference type="Proteomes" id="UP000214365"/>
    </source>
</evidence>
<keyword evidence="2" id="KW-1185">Reference proteome</keyword>
<dbReference type="STRING" id="1441469.A0A225AG61"/>
<dbReference type="PANTHER" id="PTHR36166:SF1">
    <property type="entry name" value="SRPBCC DOMAIN-CONTAINING PROTEIN"/>
    <property type="match status" value="1"/>
</dbReference>